<protein>
    <submittedName>
        <fullName evidence="2">Uncharacterized protein</fullName>
    </submittedName>
</protein>
<feature type="compositionally biased region" description="Basic and acidic residues" evidence="1">
    <location>
        <begin position="98"/>
        <end position="107"/>
    </location>
</feature>
<evidence type="ECO:0000313" key="2">
    <source>
        <dbReference type="EMBL" id="KAF2165475.1"/>
    </source>
</evidence>
<feature type="region of interest" description="Disordered" evidence="1">
    <location>
        <begin position="81"/>
        <end position="118"/>
    </location>
</feature>
<evidence type="ECO:0000313" key="3">
    <source>
        <dbReference type="Proteomes" id="UP000799537"/>
    </source>
</evidence>
<evidence type="ECO:0000256" key="1">
    <source>
        <dbReference type="SAM" id="MobiDB-lite"/>
    </source>
</evidence>
<dbReference type="GeneID" id="54566389"/>
<reference evidence="2" key="1">
    <citation type="journal article" date="2020" name="Stud. Mycol.">
        <title>101 Dothideomycetes genomes: a test case for predicting lifestyles and emergence of pathogens.</title>
        <authorList>
            <person name="Haridas S."/>
            <person name="Albert R."/>
            <person name="Binder M."/>
            <person name="Bloem J."/>
            <person name="Labutti K."/>
            <person name="Salamov A."/>
            <person name="Andreopoulos B."/>
            <person name="Baker S."/>
            <person name="Barry K."/>
            <person name="Bills G."/>
            <person name="Bluhm B."/>
            <person name="Cannon C."/>
            <person name="Castanera R."/>
            <person name="Culley D."/>
            <person name="Daum C."/>
            <person name="Ezra D."/>
            <person name="Gonzalez J."/>
            <person name="Henrissat B."/>
            <person name="Kuo A."/>
            <person name="Liang C."/>
            <person name="Lipzen A."/>
            <person name="Lutzoni F."/>
            <person name="Magnuson J."/>
            <person name="Mondo S."/>
            <person name="Nolan M."/>
            <person name="Ohm R."/>
            <person name="Pangilinan J."/>
            <person name="Park H.-J."/>
            <person name="Ramirez L."/>
            <person name="Alfaro M."/>
            <person name="Sun H."/>
            <person name="Tritt A."/>
            <person name="Yoshinaga Y."/>
            <person name="Zwiers L.-H."/>
            <person name="Turgeon B."/>
            <person name="Goodwin S."/>
            <person name="Spatafora J."/>
            <person name="Crous P."/>
            <person name="Grigoriev I."/>
        </authorList>
    </citation>
    <scope>NUCLEOTIDE SEQUENCE</scope>
    <source>
        <strain evidence="2">ATCC 36951</strain>
    </source>
</reference>
<feature type="region of interest" description="Disordered" evidence="1">
    <location>
        <begin position="246"/>
        <end position="283"/>
    </location>
</feature>
<gene>
    <name evidence="2" type="ORF">M409DRAFT_55862</name>
</gene>
<proteinExistence type="predicted"/>
<dbReference type="RefSeq" id="XP_033666364.1">
    <property type="nucleotide sequence ID" value="XM_033813117.1"/>
</dbReference>
<sequence length="283" mass="31386">MFTVGISVGQDCSHHPSRTTADYEATSLLSAPPIRRPFEGGLDHVAAVVIPPPLPISPLTLLLSFAGTCVSCRTSRCADQSSKDYSYDRTSPSRKTTSYREPDTSDSRRRRRRVTKNAEPIHRLRNETSILPNMPANTPTRPPPPVAQPPRLFVNTNGSGARFYYHDTSVTIQYFDPVSHRSGTFMPPVYEKQTFVCTDGTSFVFFPDGSGSYTFFGGTRPIAPGEVAWMPPRPVLVPVPTPVVVRATPPPRIRQAPPSEFQEEEDSSDDDEKTHRKWKLGLA</sequence>
<dbReference type="Proteomes" id="UP000799537">
    <property type="component" value="Unassembled WGS sequence"/>
</dbReference>
<accession>A0A6A6CEE2</accession>
<dbReference type="AlphaFoldDB" id="A0A6A6CEE2"/>
<name>A0A6A6CEE2_ZASCE</name>
<organism evidence="2 3">
    <name type="scientific">Zasmidium cellare ATCC 36951</name>
    <dbReference type="NCBI Taxonomy" id="1080233"/>
    <lineage>
        <taxon>Eukaryota</taxon>
        <taxon>Fungi</taxon>
        <taxon>Dikarya</taxon>
        <taxon>Ascomycota</taxon>
        <taxon>Pezizomycotina</taxon>
        <taxon>Dothideomycetes</taxon>
        <taxon>Dothideomycetidae</taxon>
        <taxon>Mycosphaerellales</taxon>
        <taxon>Mycosphaerellaceae</taxon>
        <taxon>Zasmidium</taxon>
    </lineage>
</organism>
<feature type="compositionally biased region" description="Acidic residues" evidence="1">
    <location>
        <begin position="261"/>
        <end position="271"/>
    </location>
</feature>
<dbReference type="EMBL" id="ML993600">
    <property type="protein sequence ID" value="KAF2165475.1"/>
    <property type="molecule type" value="Genomic_DNA"/>
</dbReference>
<keyword evidence="3" id="KW-1185">Reference proteome</keyword>